<evidence type="ECO:0000313" key="2">
    <source>
        <dbReference type="EMBL" id="TNN27946.1"/>
    </source>
</evidence>
<dbReference type="Proteomes" id="UP000314294">
    <property type="component" value="Unassembled WGS sequence"/>
</dbReference>
<gene>
    <name evidence="2" type="ORF">EYF80_061907</name>
</gene>
<protein>
    <submittedName>
        <fullName evidence="2">Uncharacterized protein</fullName>
    </submittedName>
</protein>
<dbReference type="EMBL" id="SRLO01007512">
    <property type="protein sequence ID" value="TNN27946.1"/>
    <property type="molecule type" value="Genomic_DNA"/>
</dbReference>
<evidence type="ECO:0000313" key="3">
    <source>
        <dbReference type="Proteomes" id="UP000314294"/>
    </source>
</evidence>
<proteinExistence type="predicted"/>
<sequence length="200" mass="22466">MRRRAPRRPCPTAGRRGGPRGRWPMERSEVRTTASARRGARPGDLGLRQAPPPPAGGGVPSPRTCHQAGDVHLYELEGTETTEEETRDPLSTSQVLFDFQNKSPAPPRTRNFRTRRSSIVYFTNYSHVLSSPLSPLGRGVLFLWELFFGVQGVKRAQMMETYNGLVVVVVVVDVKLEARGLRKTFLRADWSRRRSGDLKP</sequence>
<keyword evidence="3" id="KW-1185">Reference proteome</keyword>
<comment type="caution">
    <text evidence="2">The sequence shown here is derived from an EMBL/GenBank/DDBJ whole genome shotgun (WGS) entry which is preliminary data.</text>
</comment>
<evidence type="ECO:0000256" key="1">
    <source>
        <dbReference type="SAM" id="MobiDB-lite"/>
    </source>
</evidence>
<feature type="region of interest" description="Disordered" evidence="1">
    <location>
        <begin position="1"/>
        <end position="66"/>
    </location>
</feature>
<organism evidence="2 3">
    <name type="scientific">Liparis tanakae</name>
    <name type="common">Tanaka's snailfish</name>
    <dbReference type="NCBI Taxonomy" id="230148"/>
    <lineage>
        <taxon>Eukaryota</taxon>
        <taxon>Metazoa</taxon>
        <taxon>Chordata</taxon>
        <taxon>Craniata</taxon>
        <taxon>Vertebrata</taxon>
        <taxon>Euteleostomi</taxon>
        <taxon>Actinopterygii</taxon>
        <taxon>Neopterygii</taxon>
        <taxon>Teleostei</taxon>
        <taxon>Neoteleostei</taxon>
        <taxon>Acanthomorphata</taxon>
        <taxon>Eupercaria</taxon>
        <taxon>Perciformes</taxon>
        <taxon>Cottioidei</taxon>
        <taxon>Cottales</taxon>
        <taxon>Liparidae</taxon>
        <taxon>Liparis</taxon>
    </lineage>
</organism>
<reference evidence="2 3" key="1">
    <citation type="submission" date="2019-03" db="EMBL/GenBank/DDBJ databases">
        <title>First draft genome of Liparis tanakae, snailfish: a comprehensive survey of snailfish specific genes.</title>
        <authorList>
            <person name="Kim W."/>
            <person name="Song I."/>
            <person name="Jeong J.-H."/>
            <person name="Kim D."/>
            <person name="Kim S."/>
            <person name="Ryu S."/>
            <person name="Song J.Y."/>
            <person name="Lee S.K."/>
        </authorList>
    </citation>
    <scope>NUCLEOTIDE SEQUENCE [LARGE SCALE GENOMIC DNA]</scope>
    <source>
        <tissue evidence="2">Muscle</tissue>
    </source>
</reference>
<dbReference type="AlphaFoldDB" id="A0A4Z2EGE5"/>
<name>A0A4Z2EGE5_9TELE</name>
<accession>A0A4Z2EGE5</accession>